<accession>A0A0C1NAH8</accession>
<dbReference type="EMBL" id="JHEG02000043">
    <property type="protein sequence ID" value="KIE11712.1"/>
    <property type="molecule type" value="Genomic_DNA"/>
</dbReference>
<reference evidence="1" key="2">
    <citation type="submission" date="2019-11" db="EMBL/GenBank/DDBJ databases">
        <title>Improved Assembly of Tolypothrix boutellei genome.</title>
        <authorList>
            <person name="Sarangi A.N."/>
            <person name="Mukherjee M."/>
            <person name="Ghosh S."/>
            <person name="Singh D."/>
            <person name="Das A."/>
            <person name="Kant S."/>
            <person name="Prusty A."/>
            <person name="Tripathy S."/>
        </authorList>
    </citation>
    <scope>NUCLEOTIDE SEQUENCE</scope>
    <source>
        <strain evidence="1">VB521301</strain>
    </source>
</reference>
<evidence type="ECO:0000313" key="1">
    <source>
        <dbReference type="EMBL" id="KAF3887594.1"/>
    </source>
</evidence>
<gene>
    <name evidence="2" type="ORF">DA73_0214580</name>
    <name evidence="1" type="ORF">DA73_0400020450</name>
</gene>
<evidence type="ECO:0000313" key="3">
    <source>
        <dbReference type="Proteomes" id="UP000029738"/>
    </source>
</evidence>
<comment type="caution">
    <text evidence="2">The sequence shown here is derived from an EMBL/GenBank/DDBJ whole genome shotgun (WGS) entry which is preliminary data.</text>
</comment>
<evidence type="ECO:0000313" key="2">
    <source>
        <dbReference type="EMBL" id="KIE11712.1"/>
    </source>
</evidence>
<dbReference type="AlphaFoldDB" id="A0A0C1NAH8"/>
<dbReference type="Proteomes" id="UP000029738">
    <property type="component" value="Unassembled WGS sequence"/>
</dbReference>
<dbReference type="OrthoDB" id="483767at2"/>
<dbReference type="RefSeq" id="WP_038083058.1">
    <property type="nucleotide sequence ID" value="NZ_JHEG04000001.1"/>
</dbReference>
<reference evidence="2" key="1">
    <citation type="journal article" date="2015" name="Genome Announc.">
        <title>Draft Genome Sequence of Tolypothrix boutellei Strain VB521301.</title>
        <authorList>
            <person name="Chandrababunaidu M.M."/>
            <person name="Singh D."/>
            <person name="Sen D."/>
            <person name="Bhan S."/>
            <person name="Das S."/>
            <person name="Gupta A."/>
            <person name="Adhikary S.P."/>
            <person name="Tripathy S."/>
        </authorList>
    </citation>
    <scope>NUCLEOTIDE SEQUENCE</scope>
    <source>
        <strain evidence="2">VB521301</strain>
    </source>
</reference>
<sequence>MIGAIEKKRLDNIATWMIPITQTNLPNILRGVFHMDGNPLPDECITFYNIEWDMQTRSLVLPVFAPLQWTFHNSVRGWILLIAIQVIQLTYKIQFEDETLQQAQITPFTFGLPVPKWIIALTMIQDKNSNDRNTWQRKNVWFGGLSRVGEYTLRRVVDENGRHTPAFNDMLTSSPNECLVIVRNEKI</sequence>
<dbReference type="EMBL" id="JHEG04000001">
    <property type="protein sequence ID" value="KAF3887594.1"/>
    <property type="molecule type" value="Genomic_DNA"/>
</dbReference>
<organism evidence="2">
    <name type="scientific">Tolypothrix bouteillei VB521301</name>
    <dbReference type="NCBI Taxonomy" id="1479485"/>
    <lineage>
        <taxon>Bacteria</taxon>
        <taxon>Bacillati</taxon>
        <taxon>Cyanobacteriota</taxon>
        <taxon>Cyanophyceae</taxon>
        <taxon>Nostocales</taxon>
        <taxon>Tolypothrichaceae</taxon>
        <taxon>Tolypothrix</taxon>
    </lineage>
</organism>
<name>A0A0C1NAH8_9CYAN</name>
<protein>
    <submittedName>
        <fullName evidence="2">Uncharacterized protein</fullName>
    </submittedName>
</protein>
<keyword evidence="3" id="KW-1185">Reference proteome</keyword>
<proteinExistence type="predicted"/>